<dbReference type="PANTHER" id="PTHR10656:SF69">
    <property type="entry name" value="MAB-21-LIKE HHH_H2TH-LIKE DOMAIN-CONTAINING PROTEIN"/>
    <property type="match status" value="1"/>
</dbReference>
<accession>A0A8B6BXB5</accession>
<dbReference type="Pfam" id="PF20266">
    <property type="entry name" value="Mab-21_C"/>
    <property type="match status" value="1"/>
</dbReference>
<reference evidence="2" key="1">
    <citation type="submission" date="2018-11" db="EMBL/GenBank/DDBJ databases">
        <authorList>
            <person name="Alioto T."/>
            <person name="Alioto T."/>
        </authorList>
    </citation>
    <scope>NUCLEOTIDE SEQUENCE</scope>
</reference>
<evidence type="ECO:0000313" key="2">
    <source>
        <dbReference type="EMBL" id="VDH97265.1"/>
    </source>
</evidence>
<dbReference type="AlphaFoldDB" id="A0A8B6BXB5"/>
<dbReference type="InterPro" id="IPR024810">
    <property type="entry name" value="MAB21L/cGLR"/>
</dbReference>
<proteinExistence type="predicted"/>
<sequence>MIRRPRNIEINDEKCVYGMRKTTCCEKYGLKRFPYPGTRRYKPLIYQSLDGGMIISNDVFGLTISQFEREFRACLERRTTQEQWILNLRYPDKSSNEYIEYLQTCTDQRNDNYCWSGNNLEDKKLYEHLLNIAGTEIDIRTRQRLCIIQNTIHNATSPNSTKISSGSLAEGLDLPGSDRDDMNVLNNIDVIQNTTNVKQHCQRTTLVMETDFDHPGFTKLKLVTGEVNESLLVQDASFRDTSKCFYFSVTGFVDVIKHLLLDTNIDLPAHGPCVSDKGQTLDIAFCLRSKFFPYNAIPWVWRHRKQWPPNLVIDRIISFGCLLVPIGPKTISENHLLWRLSFSVAEKLLVHSFNFTQLLCYSLLKLTLKRCVNKNDDVKDLLCSYFLKTALFWVSEEEDIEIFRLSKLFYCFSLCLDKLISWIDKCYCPNYFIPEHNMFLGKIDRRNNKILLCVLDSIKCDGTSVLFKKLFPQNNSFYLSLD</sequence>
<organism evidence="2 3">
    <name type="scientific">Mytilus galloprovincialis</name>
    <name type="common">Mediterranean mussel</name>
    <dbReference type="NCBI Taxonomy" id="29158"/>
    <lineage>
        <taxon>Eukaryota</taxon>
        <taxon>Metazoa</taxon>
        <taxon>Spiralia</taxon>
        <taxon>Lophotrochozoa</taxon>
        <taxon>Mollusca</taxon>
        <taxon>Bivalvia</taxon>
        <taxon>Autobranchia</taxon>
        <taxon>Pteriomorphia</taxon>
        <taxon>Mytilida</taxon>
        <taxon>Mytiloidea</taxon>
        <taxon>Mytilidae</taxon>
        <taxon>Mytilinae</taxon>
        <taxon>Mytilus</taxon>
    </lineage>
</organism>
<protein>
    <recommendedName>
        <fullName evidence="1">Mab-21-like HhH/H2TH-like domain-containing protein</fullName>
    </recommendedName>
</protein>
<dbReference type="InterPro" id="IPR046906">
    <property type="entry name" value="Mab-21_HhH/H2TH-like"/>
</dbReference>
<dbReference type="Gene3D" id="1.10.1410.40">
    <property type="match status" value="1"/>
</dbReference>
<dbReference type="EMBL" id="UYJE01000886">
    <property type="protein sequence ID" value="VDH97265.1"/>
    <property type="molecule type" value="Genomic_DNA"/>
</dbReference>
<evidence type="ECO:0000313" key="3">
    <source>
        <dbReference type="Proteomes" id="UP000596742"/>
    </source>
</evidence>
<dbReference type="PANTHER" id="PTHR10656">
    <property type="entry name" value="CELL FATE DETERMINING PROTEIN MAB21-RELATED"/>
    <property type="match status" value="1"/>
</dbReference>
<evidence type="ECO:0000259" key="1">
    <source>
        <dbReference type="Pfam" id="PF20266"/>
    </source>
</evidence>
<feature type="domain" description="Mab-21-like HhH/H2TH-like" evidence="1">
    <location>
        <begin position="360"/>
        <end position="448"/>
    </location>
</feature>
<dbReference type="Proteomes" id="UP000596742">
    <property type="component" value="Unassembled WGS sequence"/>
</dbReference>
<name>A0A8B6BXB5_MYTGA</name>
<keyword evidence="3" id="KW-1185">Reference proteome</keyword>
<gene>
    <name evidence="2" type="ORF">MGAL_10B005093</name>
</gene>
<dbReference type="OrthoDB" id="6137820at2759"/>
<comment type="caution">
    <text evidence="2">The sequence shown here is derived from an EMBL/GenBank/DDBJ whole genome shotgun (WGS) entry which is preliminary data.</text>
</comment>
<dbReference type="SMART" id="SM01265">
    <property type="entry name" value="Mab-21"/>
    <property type="match status" value="1"/>
</dbReference>